<organism evidence="1">
    <name type="scientific">Aegilops tauschii</name>
    <name type="common">Tausch's goatgrass</name>
    <name type="synonym">Aegilops squarrosa</name>
    <dbReference type="NCBI Taxonomy" id="37682"/>
    <lineage>
        <taxon>Eukaryota</taxon>
        <taxon>Viridiplantae</taxon>
        <taxon>Streptophyta</taxon>
        <taxon>Embryophyta</taxon>
        <taxon>Tracheophyta</taxon>
        <taxon>Spermatophyta</taxon>
        <taxon>Magnoliopsida</taxon>
        <taxon>Liliopsida</taxon>
        <taxon>Poales</taxon>
        <taxon>Poaceae</taxon>
        <taxon>BOP clade</taxon>
        <taxon>Pooideae</taxon>
        <taxon>Triticodae</taxon>
        <taxon>Triticeae</taxon>
        <taxon>Triticinae</taxon>
        <taxon>Aegilops</taxon>
    </lineage>
</organism>
<dbReference type="GO" id="GO:0006508">
    <property type="term" value="P:proteolysis"/>
    <property type="evidence" value="ECO:0007669"/>
    <property type="project" value="InterPro"/>
</dbReference>
<dbReference type="AlphaFoldDB" id="N1R3L3"/>
<name>N1R3L3_AEGTA</name>
<sequence>MGGGGDGAGSILNKQHGKARVYDAGTGHVNPTRAYDPGLVYDLGVHDHVGYSATMVKVDAPKSLTLLL</sequence>
<dbReference type="EnsemblPlants" id="EMT16446">
    <property type="protein sequence ID" value="EMT16446"/>
    <property type="gene ID" value="F775_43343"/>
</dbReference>
<protein>
    <submittedName>
        <fullName evidence="1">Uncharacterized protein</fullName>
    </submittedName>
</protein>
<accession>N1R3L3</accession>
<dbReference type="InterPro" id="IPR036852">
    <property type="entry name" value="Peptidase_S8/S53_dom_sf"/>
</dbReference>
<evidence type="ECO:0000313" key="1">
    <source>
        <dbReference type="EnsemblPlants" id="EMT16446"/>
    </source>
</evidence>
<reference evidence="1" key="1">
    <citation type="submission" date="2015-06" db="UniProtKB">
        <authorList>
            <consortium name="EnsemblPlants"/>
        </authorList>
    </citation>
    <scope>IDENTIFICATION</scope>
</reference>
<dbReference type="Gene3D" id="3.40.50.200">
    <property type="entry name" value="Peptidase S8/S53 domain"/>
    <property type="match status" value="1"/>
</dbReference>
<proteinExistence type="predicted"/>
<dbReference type="GO" id="GO:0004252">
    <property type="term" value="F:serine-type endopeptidase activity"/>
    <property type="evidence" value="ECO:0007669"/>
    <property type="project" value="InterPro"/>
</dbReference>